<feature type="binding site" evidence="7">
    <location>
        <position position="102"/>
    </location>
    <ligand>
        <name>Zn(2+)</name>
        <dbReference type="ChEBI" id="CHEBI:29105"/>
    </ligand>
</feature>
<feature type="binding site" evidence="7">
    <location>
        <position position="127"/>
    </location>
    <ligand>
        <name>Zn(2+)</name>
        <dbReference type="ChEBI" id="CHEBI:29105"/>
    </ligand>
</feature>
<evidence type="ECO:0000256" key="2">
    <source>
        <dbReference type="ARBA" id="ARBA00022723"/>
    </source>
</evidence>
<dbReference type="OrthoDB" id="9807503at2"/>
<dbReference type="HAMAP" id="MF_01428">
    <property type="entry name" value="Glu_Q_tRNA_synth"/>
    <property type="match status" value="1"/>
</dbReference>
<evidence type="ECO:0000259" key="9">
    <source>
        <dbReference type="Pfam" id="PF00749"/>
    </source>
</evidence>
<dbReference type="Gene3D" id="3.40.50.620">
    <property type="entry name" value="HUPs"/>
    <property type="match status" value="1"/>
</dbReference>
<feature type="short sequence motif" description="'HIGH' region" evidence="7">
    <location>
        <begin position="13"/>
        <end position="23"/>
    </location>
</feature>
<dbReference type="GO" id="GO:0006424">
    <property type="term" value="P:glutamyl-tRNA aminoacylation"/>
    <property type="evidence" value="ECO:0007669"/>
    <property type="project" value="InterPro"/>
</dbReference>
<evidence type="ECO:0000256" key="5">
    <source>
        <dbReference type="ARBA" id="ARBA00022840"/>
    </source>
</evidence>
<keyword evidence="2 7" id="KW-0479">Metal-binding</keyword>
<evidence type="ECO:0000256" key="7">
    <source>
        <dbReference type="HAMAP-Rule" id="MF_01428"/>
    </source>
</evidence>
<dbReference type="GO" id="GO:0005829">
    <property type="term" value="C:cytosol"/>
    <property type="evidence" value="ECO:0007669"/>
    <property type="project" value="TreeGrafter"/>
</dbReference>
<dbReference type="Proteomes" id="UP000292445">
    <property type="component" value="Unassembled WGS sequence"/>
</dbReference>
<evidence type="ECO:0000256" key="8">
    <source>
        <dbReference type="RuleBase" id="RU363037"/>
    </source>
</evidence>
<dbReference type="InterPro" id="IPR049940">
    <property type="entry name" value="GluQ/Sye"/>
</dbReference>
<keyword evidence="6 7" id="KW-0030">Aminoacyl-tRNA synthetase</keyword>
<name>A0A4Q7N8N6_9BURK</name>
<dbReference type="EMBL" id="SGXC01000003">
    <property type="protein sequence ID" value="RZS78430.1"/>
    <property type="molecule type" value="Genomic_DNA"/>
</dbReference>
<evidence type="ECO:0000313" key="10">
    <source>
        <dbReference type="EMBL" id="RZS78430.1"/>
    </source>
</evidence>
<keyword evidence="4 7" id="KW-0862">Zinc</keyword>
<protein>
    <recommendedName>
        <fullName evidence="7">Glutamyl-Q tRNA(Asp) synthetase</fullName>
        <shortName evidence="7">Glu-Q-RSs</shortName>
        <ecNumber evidence="7">6.1.1.-</ecNumber>
    </recommendedName>
</protein>
<dbReference type="SUPFAM" id="SSF52374">
    <property type="entry name" value="Nucleotidylyl transferase"/>
    <property type="match status" value="1"/>
</dbReference>
<evidence type="ECO:0000256" key="4">
    <source>
        <dbReference type="ARBA" id="ARBA00022833"/>
    </source>
</evidence>
<comment type="cofactor">
    <cofactor evidence="7">
        <name>Zn(2+)</name>
        <dbReference type="ChEBI" id="CHEBI:29105"/>
    </cofactor>
    <text evidence="7">Binds 1 zinc ion per subunit.</text>
</comment>
<evidence type="ECO:0000256" key="1">
    <source>
        <dbReference type="ARBA" id="ARBA00022598"/>
    </source>
</evidence>
<feature type="binding site" evidence="7">
    <location>
        <position position="46"/>
    </location>
    <ligand>
        <name>L-glutamate</name>
        <dbReference type="ChEBI" id="CHEBI:29985"/>
    </ligand>
</feature>
<dbReference type="GO" id="GO:0006400">
    <property type="term" value="P:tRNA modification"/>
    <property type="evidence" value="ECO:0007669"/>
    <property type="project" value="InterPro"/>
</dbReference>
<gene>
    <name evidence="7" type="primary">gluQ</name>
    <name evidence="10" type="ORF">EV675_5079</name>
</gene>
<comment type="function">
    <text evidence="7">Catalyzes the tRNA-independent activation of glutamate in presence of ATP and the subsequent transfer of glutamate onto a tRNA(Asp). Glutamate is transferred on the 2-amino-5-(4,5-dihydroxy-2-cyclopenten-1-yl) moiety of the queuosine in the wobble position of the QUC anticodon.</text>
</comment>
<feature type="binding site" evidence="7">
    <location>
        <position position="243"/>
    </location>
    <ligand>
        <name>ATP</name>
        <dbReference type="ChEBI" id="CHEBI:30616"/>
    </ligand>
</feature>
<feature type="binding site" evidence="7">
    <location>
        <position position="104"/>
    </location>
    <ligand>
        <name>Zn(2+)</name>
        <dbReference type="ChEBI" id="CHEBI:29105"/>
    </ligand>
</feature>
<dbReference type="NCBIfam" id="NF004314">
    <property type="entry name" value="PRK05710.1-3"/>
    <property type="match status" value="1"/>
</dbReference>
<comment type="caution">
    <text evidence="10">The sequence shown here is derived from an EMBL/GenBank/DDBJ whole genome shotgun (WGS) entry which is preliminary data.</text>
</comment>
<dbReference type="AlphaFoldDB" id="A0A4Q7N8N6"/>
<dbReference type="NCBIfam" id="NF004315">
    <property type="entry name" value="PRK05710.1-4"/>
    <property type="match status" value="1"/>
</dbReference>
<dbReference type="NCBIfam" id="NF004313">
    <property type="entry name" value="PRK05710.1-2"/>
    <property type="match status" value="1"/>
</dbReference>
<dbReference type="InterPro" id="IPR020058">
    <property type="entry name" value="Glu/Gln-tRNA-synth_Ib_cat-dom"/>
</dbReference>
<feature type="domain" description="Glutamyl/glutaminyl-tRNA synthetase class Ib catalytic" evidence="9">
    <location>
        <begin position="10"/>
        <end position="250"/>
    </location>
</feature>
<keyword evidence="11" id="KW-1185">Reference proteome</keyword>
<dbReference type="PRINTS" id="PR00987">
    <property type="entry name" value="TRNASYNTHGLU"/>
</dbReference>
<keyword evidence="5 7" id="KW-0067">ATP-binding</keyword>
<comment type="similarity">
    <text evidence="7">Belongs to the class-I aminoacyl-tRNA synthetase family. GluQ subfamily.</text>
</comment>
<sequence length="296" mass="32835">MHAPTDYVGRFAPSPTGPLHQGSLVAALASHLDARAHGGRWLVRVEDLDAPRVVEGADRVILDQLRALGLHWDGEVLYQSSRHQAYREAFDRLRRHGLVYACGCTRKEIADSILNARGYLPAGELPYPGTCRDGLHGKPARAWRLRVPPGTVRIDDRWMGVIDQDVSHEVGDFVLFRADGMWAYQLAVVVDDAEQGITDVVRGQDLLGSTPRQKVLQTLLALPIPRRMHVPVVVNADGQKLSKQTGAAAIDTRQPLAALQAAWRHLQFEPLPAADVAAFLAEATDRWARRWEIRRG</sequence>
<dbReference type="InterPro" id="IPR022380">
    <property type="entry name" value="Glu-Q_tRNA(Asp)_Synthase"/>
</dbReference>
<keyword evidence="8" id="KW-0648">Protein biosynthesis</keyword>
<dbReference type="RefSeq" id="WP_130361190.1">
    <property type="nucleotide sequence ID" value="NZ_SGXC01000003.1"/>
</dbReference>
<reference evidence="10 11" key="1">
    <citation type="submission" date="2019-02" db="EMBL/GenBank/DDBJ databases">
        <title>Genomic Encyclopedia of Type Strains, Phase IV (KMG-IV): sequencing the most valuable type-strain genomes for metagenomic binning, comparative biology and taxonomic classification.</title>
        <authorList>
            <person name="Goeker M."/>
        </authorList>
    </citation>
    <scope>NUCLEOTIDE SEQUENCE [LARGE SCALE GENOMIC DNA]</scope>
    <source>
        <strain evidence="10 11">K24</strain>
    </source>
</reference>
<dbReference type="Pfam" id="PF00749">
    <property type="entry name" value="tRNA-synt_1c"/>
    <property type="match status" value="1"/>
</dbReference>
<dbReference type="InterPro" id="IPR000924">
    <property type="entry name" value="Glu/Gln-tRNA-synth"/>
</dbReference>
<feature type="binding site" evidence="7">
    <location>
        <position position="131"/>
    </location>
    <ligand>
        <name>Zn(2+)</name>
        <dbReference type="ChEBI" id="CHEBI:29105"/>
    </ligand>
</feature>
<evidence type="ECO:0000256" key="3">
    <source>
        <dbReference type="ARBA" id="ARBA00022741"/>
    </source>
</evidence>
<dbReference type="InterPro" id="IPR014729">
    <property type="entry name" value="Rossmann-like_a/b/a_fold"/>
</dbReference>
<dbReference type="NCBIfam" id="TIGR03838">
    <property type="entry name" value="queuosine_YadB"/>
    <property type="match status" value="1"/>
</dbReference>
<keyword evidence="1 7" id="KW-0436">Ligase</keyword>
<feature type="binding site" evidence="7">
    <location>
        <begin position="10"/>
        <end position="14"/>
    </location>
    <ligand>
        <name>L-glutamate</name>
        <dbReference type="ChEBI" id="CHEBI:29985"/>
    </ligand>
</feature>
<feature type="short sequence motif" description="'KMSKS' region" evidence="7">
    <location>
        <begin position="240"/>
        <end position="244"/>
    </location>
</feature>
<dbReference type="GO" id="GO:0005524">
    <property type="term" value="F:ATP binding"/>
    <property type="evidence" value="ECO:0007669"/>
    <property type="project" value="UniProtKB-KW"/>
</dbReference>
<dbReference type="PANTHER" id="PTHR43311:SF1">
    <property type="entry name" value="GLUTAMYL-Q TRNA(ASP) SYNTHETASE"/>
    <property type="match status" value="1"/>
</dbReference>
<evidence type="ECO:0000256" key="6">
    <source>
        <dbReference type="ARBA" id="ARBA00023146"/>
    </source>
</evidence>
<proteinExistence type="inferred from homology"/>
<dbReference type="GO" id="GO:0008270">
    <property type="term" value="F:zinc ion binding"/>
    <property type="evidence" value="ECO:0007669"/>
    <property type="project" value="UniProtKB-UniRule"/>
</dbReference>
<feature type="binding site" evidence="7">
    <location>
        <position position="202"/>
    </location>
    <ligand>
        <name>L-glutamate</name>
        <dbReference type="ChEBI" id="CHEBI:29985"/>
    </ligand>
</feature>
<organism evidence="10 11">
    <name type="scientific">Pigmentiphaga kullae</name>
    <dbReference type="NCBI Taxonomy" id="151784"/>
    <lineage>
        <taxon>Bacteria</taxon>
        <taxon>Pseudomonadati</taxon>
        <taxon>Pseudomonadota</taxon>
        <taxon>Betaproteobacteria</taxon>
        <taxon>Burkholderiales</taxon>
        <taxon>Alcaligenaceae</taxon>
        <taxon>Pigmentiphaga</taxon>
    </lineage>
</organism>
<dbReference type="FunFam" id="3.40.50.620:FF:000093">
    <property type="entry name" value="Glutamyl-Q tRNA(Asp) synthetase"/>
    <property type="match status" value="1"/>
</dbReference>
<feature type="binding site" evidence="7">
    <location>
        <position position="184"/>
    </location>
    <ligand>
        <name>L-glutamate</name>
        <dbReference type="ChEBI" id="CHEBI:29985"/>
    </ligand>
</feature>
<evidence type="ECO:0000313" key="11">
    <source>
        <dbReference type="Proteomes" id="UP000292445"/>
    </source>
</evidence>
<dbReference type="EC" id="6.1.1.-" evidence="7"/>
<accession>A0A4Q7N8N6</accession>
<keyword evidence="3 7" id="KW-0547">Nucleotide-binding</keyword>
<dbReference type="PANTHER" id="PTHR43311">
    <property type="entry name" value="GLUTAMATE--TRNA LIGASE"/>
    <property type="match status" value="1"/>
</dbReference>
<dbReference type="GO" id="GO:0004818">
    <property type="term" value="F:glutamate-tRNA ligase activity"/>
    <property type="evidence" value="ECO:0007669"/>
    <property type="project" value="TreeGrafter"/>
</dbReference>